<gene>
    <name evidence="1" type="ORF">V8J38_16900</name>
</gene>
<dbReference type="EMBL" id="CP146370">
    <property type="protein sequence ID" value="WWT56529.1"/>
    <property type="molecule type" value="Genomic_DNA"/>
</dbReference>
<evidence type="ECO:0000313" key="2">
    <source>
        <dbReference type="Proteomes" id="UP001363460"/>
    </source>
</evidence>
<keyword evidence="1" id="KW-0614">Plasmid</keyword>
<dbReference type="Proteomes" id="UP001363460">
    <property type="component" value="Plasmid unnamed"/>
</dbReference>
<geneLocation type="plasmid" evidence="1 2">
    <name>unnamed</name>
</geneLocation>
<organism evidence="1 2">
    <name type="scientific">Brevundimonas olei</name>
    <dbReference type="NCBI Taxonomy" id="657642"/>
    <lineage>
        <taxon>Bacteria</taxon>
        <taxon>Pseudomonadati</taxon>
        <taxon>Pseudomonadota</taxon>
        <taxon>Alphaproteobacteria</taxon>
        <taxon>Caulobacterales</taxon>
        <taxon>Caulobacteraceae</taxon>
        <taxon>Brevundimonas</taxon>
    </lineage>
</organism>
<keyword evidence="1" id="KW-0131">Cell cycle</keyword>
<sequence length="63" mass="6583">MTQKTPSLTPVQTTVLSQSTDDLGTFGVVVGVDPDEADEMGAFEEDALTLADVEASEIDGQPI</sequence>
<evidence type="ECO:0008006" key="3">
    <source>
        <dbReference type="Google" id="ProtNLM"/>
    </source>
</evidence>
<protein>
    <recommendedName>
        <fullName evidence="3">Benenodin family lasso peptide</fullName>
    </recommendedName>
</protein>
<keyword evidence="1" id="KW-0132">Cell division</keyword>
<keyword evidence="2" id="KW-1185">Reference proteome</keyword>
<name>A0ABZ2IJP7_9CAUL</name>
<accession>A0ABZ2IJP7</accession>
<reference evidence="1 2" key="1">
    <citation type="submission" date="2024-02" db="EMBL/GenBank/DDBJ databases">
        <title>Distribution and functional of Brevundimonas-related endobacteria within Verticillium dahliae.</title>
        <authorList>
            <person name="Zeng H."/>
        </authorList>
    </citation>
    <scope>NUCLEOTIDE SEQUENCE [LARGE SCALE GENOMIC DNA]</scope>
    <source>
        <strain evidence="1 2">TRM 44200</strain>
        <plasmid evidence="1 2">unnamed</plasmid>
    </source>
</reference>
<evidence type="ECO:0000313" key="1">
    <source>
        <dbReference type="EMBL" id="WWT56529.1"/>
    </source>
</evidence>
<dbReference type="RefSeq" id="WP_338578682.1">
    <property type="nucleotide sequence ID" value="NZ_CP146370.1"/>
</dbReference>
<dbReference type="GO" id="GO:0051301">
    <property type="term" value="P:cell division"/>
    <property type="evidence" value="ECO:0007669"/>
    <property type="project" value="UniProtKB-KW"/>
</dbReference>
<proteinExistence type="predicted"/>